<dbReference type="RefSeq" id="WP_145670780.1">
    <property type="nucleotide sequence ID" value="NZ_VIWO01000005.1"/>
</dbReference>
<dbReference type="SUPFAM" id="SSF52540">
    <property type="entry name" value="P-loop containing nucleoside triphosphate hydrolases"/>
    <property type="match status" value="1"/>
</dbReference>
<dbReference type="EMBL" id="VIWO01000005">
    <property type="protein sequence ID" value="TWF39579.1"/>
    <property type="molecule type" value="Genomic_DNA"/>
</dbReference>
<dbReference type="InterPro" id="IPR027417">
    <property type="entry name" value="P-loop_NTPase"/>
</dbReference>
<feature type="domain" description="KAP NTPase" evidence="1">
    <location>
        <begin position="29"/>
        <end position="224"/>
    </location>
</feature>
<dbReference type="Gene3D" id="3.40.50.300">
    <property type="entry name" value="P-loop containing nucleotide triphosphate hydrolases"/>
    <property type="match status" value="1"/>
</dbReference>
<proteinExistence type="predicted"/>
<name>A0A561PN88_9BACT</name>
<accession>A0A561PN88</accession>
<sequence>MAVPYYKEIFEYPIAEFTKHLELEFNERIFFSGKYGTGKTTFLKKYFEQSDIKEKYEQYHLFPVNYSISSNEDIIRYIKYDIILTMLERHDTFAEEGKSYLKDLPAFMLKNMDKVLEAIIAMVPVVGKNVLEMYEKLGALKDKYLAYAKENSKGDGEKLIEYLNLLEGQSGSLMENDIITKIISERIKFSSPKKSVLIVDDLDRLDPEHIFRILNIFAAHFDTKASTRGPNKLGFDKVIIVGDIENIRNIFHHRYGLLTDFAGYIDKFYSADIYYFDNRLAVSKIVNRILYSYTVDGDNKVAGRVYLDDRWIGGIITHLIEKGDLSLRAILNTHGKELSYHIEVVDLMVGNLTDAHRVPLIYKLKYLTELLGSTGKLITILKKFSNENITLQHIRLPLGSLLYILNYRLIEKNADRPFLLDHGNQKFFIEEQRDFYSHMITEVEIYKSVPSGETDQFSKGEKYYGQPREFWELCIQVVNHLTVLGYLR</sequence>
<dbReference type="InterPro" id="IPR011646">
    <property type="entry name" value="KAP_P-loop"/>
</dbReference>
<evidence type="ECO:0000313" key="2">
    <source>
        <dbReference type="EMBL" id="TWF39579.1"/>
    </source>
</evidence>
<dbReference type="OrthoDB" id="871734at2"/>
<dbReference type="Proteomes" id="UP000320811">
    <property type="component" value="Unassembled WGS sequence"/>
</dbReference>
<gene>
    <name evidence="2" type="ORF">FHW36_10516</name>
</gene>
<reference evidence="2 3" key="1">
    <citation type="submission" date="2019-06" db="EMBL/GenBank/DDBJ databases">
        <title>Sorghum-associated microbial communities from plants grown in Nebraska, USA.</title>
        <authorList>
            <person name="Schachtman D."/>
        </authorList>
    </citation>
    <scope>NUCLEOTIDE SEQUENCE [LARGE SCALE GENOMIC DNA]</scope>
    <source>
        <strain evidence="2 3">1209</strain>
    </source>
</reference>
<protein>
    <submittedName>
        <fullName evidence="2">KAP-like P-loop domain-containing protein</fullName>
    </submittedName>
</protein>
<dbReference type="Pfam" id="PF07693">
    <property type="entry name" value="KAP_NTPase"/>
    <property type="match status" value="1"/>
</dbReference>
<keyword evidence="3" id="KW-1185">Reference proteome</keyword>
<organism evidence="2 3">
    <name type="scientific">Chitinophaga polysaccharea</name>
    <dbReference type="NCBI Taxonomy" id="1293035"/>
    <lineage>
        <taxon>Bacteria</taxon>
        <taxon>Pseudomonadati</taxon>
        <taxon>Bacteroidota</taxon>
        <taxon>Chitinophagia</taxon>
        <taxon>Chitinophagales</taxon>
        <taxon>Chitinophagaceae</taxon>
        <taxon>Chitinophaga</taxon>
    </lineage>
</organism>
<evidence type="ECO:0000259" key="1">
    <source>
        <dbReference type="Pfam" id="PF07693"/>
    </source>
</evidence>
<evidence type="ECO:0000313" key="3">
    <source>
        <dbReference type="Proteomes" id="UP000320811"/>
    </source>
</evidence>
<comment type="caution">
    <text evidence="2">The sequence shown here is derived from an EMBL/GenBank/DDBJ whole genome shotgun (WGS) entry which is preliminary data.</text>
</comment>
<dbReference type="AlphaFoldDB" id="A0A561PN88"/>